<keyword evidence="1" id="KW-1133">Transmembrane helix</keyword>
<accession>A0AAV4F6L6</accession>
<evidence type="ECO:0000256" key="1">
    <source>
        <dbReference type="SAM" id="Phobius"/>
    </source>
</evidence>
<dbReference type="GO" id="GO:0008276">
    <property type="term" value="F:protein methyltransferase activity"/>
    <property type="evidence" value="ECO:0007669"/>
    <property type="project" value="InterPro"/>
</dbReference>
<keyword evidence="3" id="KW-1185">Reference proteome</keyword>
<keyword evidence="1" id="KW-0812">Transmembrane</keyword>
<dbReference type="Gene3D" id="3.40.50.150">
    <property type="entry name" value="Vaccinia Virus protein VP39"/>
    <property type="match status" value="1"/>
</dbReference>
<name>A0AAV4F6L6_9GAST</name>
<dbReference type="EMBL" id="BMAT01011192">
    <property type="protein sequence ID" value="GFR68343.1"/>
    <property type="molecule type" value="Genomic_DNA"/>
</dbReference>
<dbReference type="GO" id="GO:0005634">
    <property type="term" value="C:nucleus"/>
    <property type="evidence" value="ECO:0007669"/>
    <property type="project" value="TreeGrafter"/>
</dbReference>
<proteinExistence type="predicted"/>
<protein>
    <submittedName>
        <fullName evidence="2">Methyltransferase-like 22</fullName>
    </submittedName>
</protein>
<dbReference type="Proteomes" id="UP000762676">
    <property type="component" value="Unassembled WGS sequence"/>
</dbReference>
<sequence>METSLEDVGYQLWAGALLLCDYLLHYGDSIQLQAKHSGILDLGAGLGITSIVAAMFASWVICTDYRVDILAQAESNWHRNKWLLPQVKCEDVLFKVLDWNCGDNFHIADKNNSNKYAFEESHKQILHSTNTILAAEVVYDEDLTDAFFKTIYHLLLYPPAKNVLVTLEKRIVFRAENLDVCSPAYEHFHKNLDDLVTVDEGPVRFCAEQISTSFPQYFQYTRTKEMVSFK</sequence>
<dbReference type="InterPro" id="IPR029063">
    <property type="entry name" value="SAM-dependent_MTases_sf"/>
</dbReference>
<keyword evidence="2" id="KW-0489">Methyltransferase</keyword>
<gene>
    <name evidence="2" type="ORF">ElyMa_005606300</name>
</gene>
<evidence type="ECO:0000313" key="2">
    <source>
        <dbReference type="EMBL" id="GFR68343.1"/>
    </source>
</evidence>
<keyword evidence="1" id="KW-0472">Membrane</keyword>
<comment type="caution">
    <text evidence="2">The sequence shown here is derived from an EMBL/GenBank/DDBJ whole genome shotgun (WGS) entry which is preliminary data.</text>
</comment>
<dbReference type="AlphaFoldDB" id="A0AAV4F6L6"/>
<dbReference type="SUPFAM" id="SSF53335">
    <property type="entry name" value="S-adenosyl-L-methionine-dependent methyltransferases"/>
    <property type="match status" value="1"/>
</dbReference>
<dbReference type="PANTHER" id="PTHR23108:SF0">
    <property type="entry name" value="METHYLTRANSFERASE-LIKE PROTEIN 22"/>
    <property type="match status" value="1"/>
</dbReference>
<dbReference type="PANTHER" id="PTHR23108">
    <property type="entry name" value="METHYLTRANSFERASE-RELATED"/>
    <property type="match status" value="1"/>
</dbReference>
<dbReference type="GO" id="GO:0032259">
    <property type="term" value="P:methylation"/>
    <property type="evidence" value="ECO:0007669"/>
    <property type="project" value="UniProtKB-KW"/>
</dbReference>
<dbReference type="InterPro" id="IPR038899">
    <property type="entry name" value="METTL22"/>
</dbReference>
<feature type="transmembrane region" description="Helical" evidence="1">
    <location>
        <begin position="39"/>
        <end position="61"/>
    </location>
</feature>
<organism evidence="2 3">
    <name type="scientific">Elysia marginata</name>
    <dbReference type="NCBI Taxonomy" id="1093978"/>
    <lineage>
        <taxon>Eukaryota</taxon>
        <taxon>Metazoa</taxon>
        <taxon>Spiralia</taxon>
        <taxon>Lophotrochozoa</taxon>
        <taxon>Mollusca</taxon>
        <taxon>Gastropoda</taxon>
        <taxon>Heterobranchia</taxon>
        <taxon>Euthyneura</taxon>
        <taxon>Panpulmonata</taxon>
        <taxon>Sacoglossa</taxon>
        <taxon>Placobranchoidea</taxon>
        <taxon>Plakobranchidae</taxon>
        <taxon>Elysia</taxon>
    </lineage>
</organism>
<evidence type="ECO:0000313" key="3">
    <source>
        <dbReference type="Proteomes" id="UP000762676"/>
    </source>
</evidence>
<dbReference type="Pfam" id="PF10294">
    <property type="entry name" value="Methyltransf_16"/>
    <property type="match status" value="1"/>
</dbReference>
<dbReference type="InterPro" id="IPR019410">
    <property type="entry name" value="Methyltransf_16"/>
</dbReference>
<keyword evidence="2" id="KW-0808">Transferase</keyword>
<reference evidence="2 3" key="1">
    <citation type="journal article" date="2021" name="Elife">
        <title>Chloroplast acquisition without the gene transfer in kleptoplastic sea slugs, Plakobranchus ocellatus.</title>
        <authorList>
            <person name="Maeda T."/>
            <person name="Takahashi S."/>
            <person name="Yoshida T."/>
            <person name="Shimamura S."/>
            <person name="Takaki Y."/>
            <person name="Nagai Y."/>
            <person name="Toyoda A."/>
            <person name="Suzuki Y."/>
            <person name="Arimoto A."/>
            <person name="Ishii H."/>
            <person name="Satoh N."/>
            <person name="Nishiyama T."/>
            <person name="Hasebe M."/>
            <person name="Maruyama T."/>
            <person name="Minagawa J."/>
            <person name="Obokata J."/>
            <person name="Shigenobu S."/>
        </authorList>
    </citation>
    <scope>NUCLEOTIDE SEQUENCE [LARGE SCALE GENOMIC DNA]</scope>
</reference>